<proteinExistence type="predicted"/>
<dbReference type="RefSeq" id="WP_064825366.1">
    <property type="nucleotide sequence ID" value="NZ_CP013532.1"/>
</dbReference>
<evidence type="ECO:0000256" key="1">
    <source>
        <dbReference type="SAM" id="SignalP"/>
    </source>
</evidence>
<feature type="signal peptide" evidence="1">
    <location>
        <begin position="1"/>
        <end position="34"/>
    </location>
</feature>
<dbReference type="InterPro" id="IPR010869">
    <property type="entry name" value="DUF1501"/>
</dbReference>
<evidence type="ECO:0000313" key="2">
    <source>
        <dbReference type="EMBL" id="ANL85396.1"/>
    </source>
</evidence>
<dbReference type="AlphaFoldDB" id="A0A192TBH8"/>
<dbReference type="PANTHER" id="PTHR43737:SF1">
    <property type="entry name" value="DUF1501 DOMAIN-CONTAINING PROTEIN"/>
    <property type="match status" value="1"/>
</dbReference>
<dbReference type="STRING" id="396.AMC85_CH02638"/>
<gene>
    <name evidence="2" type="ORF">AMC81_CH02635</name>
    <name evidence="3" type="ORF">HER27_006475</name>
</gene>
<protein>
    <submittedName>
        <fullName evidence="3">DUF1501 domain-containing protein</fullName>
    </submittedName>
</protein>
<dbReference type="Proteomes" id="UP000540266">
    <property type="component" value="Chromosome"/>
</dbReference>
<dbReference type="GeneID" id="45957927"/>
<dbReference type="Pfam" id="PF07394">
    <property type="entry name" value="DUF1501"/>
    <property type="match status" value="1"/>
</dbReference>
<dbReference type="EMBL" id="CP064931">
    <property type="protein sequence ID" value="QPK10198.1"/>
    <property type="molecule type" value="Genomic_DNA"/>
</dbReference>
<reference evidence="2 4" key="1">
    <citation type="submission" date="2015-11" db="EMBL/GenBank/DDBJ databases">
        <title>The limits of bacterial species coexistence and the symbiotic plasmid transference in sympatric Rhizobium populations.</title>
        <authorList>
            <person name="Perez-Carrascal O.M."/>
            <person name="VanInsberghe D."/>
            <person name="Juarez S."/>
            <person name="Polz M.F."/>
            <person name="Vinuesa P."/>
            <person name="Gonzalez V."/>
        </authorList>
    </citation>
    <scope>NUCLEOTIDE SEQUENCE [LARGE SCALE GENOMIC DNA]</scope>
    <source>
        <strain evidence="2 4">N771</strain>
    </source>
</reference>
<evidence type="ECO:0000313" key="4">
    <source>
        <dbReference type="Proteomes" id="UP000078551"/>
    </source>
</evidence>
<organism evidence="3 5">
    <name type="scientific">Rhizobium phaseoli</name>
    <dbReference type="NCBI Taxonomy" id="396"/>
    <lineage>
        <taxon>Bacteria</taxon>
        <taxon>Pseudomonadati</taxon>
        <taxon>Pseudomonadota</taxon>
        <taxon>Alphaproteobacteria</taxon>
        <taxon>Hyphomicrobiales</taxon>
        <taxon>Rhizobiaceae</taxon>
        <taxon>Rhizobium/Agrobacterium group</taxon>
        <taxon>Rhizobium</taxon>
    </lineage>
</organism>
<dbReference type="PANTHER" id="PTHR43737">
    <property type="entry name" value="BLL7424 PROTEIN"/>
    <property type="match status" value="1"/>
</dbReference>
<dbReference type="EMBL" id="CP013568">
    <property type="protein sequence ID" value="ANL85396.1"/>
    <property type="molecule type" value="Genomic_DNA"/>
</dbReference>
<dbReference type="InterPro" id="IPR006311">
    <property type="entry name" value="TAT_signal"/>
</dbReference>
<evidence type="ECO:0000313" key="5">
    <source>
        <dbReference type="Proteomes" id="UP000540266"/>
    </source>
</evidence>
<keyword evidence="4" id="KW-1185">Reference proteome</keyword>
<dbReference type="PROSITE" id="PS51318">
    <property type="entry name" value="TAT"/>
    <property type="match status" value="1"/>
</dbReference>
<feature type="chain" id="PRO_5044554127" evidence="1">
    <location>
        <begin position="35"/>
        <end position="394"/>
    </location>
</feature>
<evidence type="ECO:0000313" key="3">
    <source>
        <dbReference type="EMBL" id="QPK10198.1"/>
    </source>
</evidence>
<name>A0A192TBH8_9HYPH</name>
<accession>A0A192TBH8</accession>
<keyword evidence="1" id="KW-0732">Signal</keyword>
<dbReference type="Proteomes" id="UP000078551">
    <property type="component" value="Chromosome"/>
</dbReference>
<reference evidence="3 5" key="2">
    <citation type="submission" date="2020-11" db="EMBL/GenBank/DDBJ databases">
        <title>Indigenous Rhizobia Nodulating Common beans in Western Kenya.</title>
        <authorList>
            <person name="Wekesa C.S."/>
            <person name="Oelmueller R."/>
            <person name="Furch A.C."/>
        </authorList>
    </citation>
    <scope>NUCLEOTIDE SEQUENCE [LARGE SCALE GENOMIC DNA]</scope>
    <source>
        <strain evidence="5">BS3</strain>
        <strain evidence="3">S3</strain>
    </source>
</reference>
<sequence length="394" mass="42090">MTLSMNRISLSRRGFLTSACCLAAAPVFTPVTFAAMPGDNRFVTIVLRGAMDGLDLVQPYGDAGFAALRPTLALTPETGLLDLDGHFGLHPAAVDLMPLWKNRELAFVHAVSTPYRDQRSHFDGQDMLESGGEHVAEERTGWLNRALAVIPRSDARKAIDVNTSTELILSGPNEVDVWASDSNLAPARDEMQFLARLYAGDPPFAAALAEATRADATSMMAEPDGQRGEKTADVAALAANMLKGDYRIASFSITGWDTHIGQAGQFKRPAQDLAQAINTLKATLGPEIWAKTVVLAMTEFGRTVRQNGSAGTDHGTGGCALLAGGAINGGRILGKWPGLSDGQLLDDRDLMPMADVREVAAAMLYRQFDVGVDDLTGKIFPGLGFDKGSQFLKV</sequence>